<dbReference type="Proteomes" id="UP000887579">
    <property type="component" value="Unplaced"/>
</dbReference>
<proteinExistence type="predicted"/>
<evidence type="ECO:0000313" key="1">
    <source>
        <dbReference type="Proteomes" id="UP000887579"/>
    </source>
</evidence>
<organism evidence="1 2">
    <name type="scientific">Panagrolaimus sp. ES5</name>
    <dbReference type="NCBI Taxonomy" id="591445"/>
    <lineage>
        <taxon>Eukaryota</taxon>
        <taxon>Metazoa</taxon>
        <taxon>Ecdysozoa</taxon>
        <taxon>Nematoda</taxon>
        <taxon>Chromadorea</taxon>
        <taxon>Rhabditida</taxon>
        <taxon>Tylenchina</taxon>
        <taxon>Panagrolaimomorpha</taxon>
        <taxon>Panagrolaimoidea</taxon>
        <taxon>Panagrolaimidae</taxon>
        <taxon>Panagrolaimus</taxon>
    </lineage>
</organism>
<accession>A0AC34GN93</accession>
<dbReference type="WBParaSite" id="ES5_v2.g4485.t1">
    <property type="protein sequence ID" value="ES5_v2.g4485.t1"/>
    <property type="gene ID" value="ES5_v2.g4485"/>
</dbReference>
<reference evidence="2" key="1">
    <citation type="submission" date="2022-11" db="UniProtKB">
        <authorList>
            <consortium name="WormBaseParasite"/>
        </authorList>
    </citation>
    <scope>IDENTIFICATION</scope>
</reference>
<evidence type="ECO:0000313" key="2">
    <source>
        <dbReference type="WBParaSite" id="ES5_v2.g4485.t1"/>
    </source>
</evidence>
<name>A0AC34GN93_9BILA</name>
<sequence>MATKSYNLSCEDNVFVDSHGQYNSFNLNQNNYSAFKETLSSKSLTSESKKFQKFATSKLLDFETNKDLRVKQASWKKPNKHLSTQFLNVDCGSKGEKDDFKNAKSSENSSTLSLHIAAYENLLEDTSDDSDCDNEKESLKKKSEMSGFVKKWKTPKQLSTASSSSVIQNLFETPRQQKDEPNYPEIMHFKASQKLLKPIKPMANKLKGSKLEAEVDKCRGECNWEKLNQLITSIRTRNSGAEKLIHLVDGELSLEVFLQKHAGSQDRIEPRAQHKDFLRRAEGQLRNAITNNPGEATIVMEAYLLLAKLYYFCASFNEALSSIEKSQMDKATTQFTTLRSLKLAAEGYAVKGLSIEHTLPRDRKENDVLYKRVVSSFEKSAELALSYISELEKSVNSSSSASLISTPNIRIGGLLEIALERVSYLSLRRNNSDRRWDLEGLEWYRKIAIALSDKLVVTKLHQRLCRQLAEVLLRGMIDVGYDSAAINSKSESLKFYTGSRNYFAPASRSEETILLLLISELLASKNIRVSNTFDDEILDRVQLIRNLKKVHNLLSIVLSNLRQYNLLASIYERAMKFANKDRFMWFQFGLSLMSSGRYARSSKILEHCVKLEASDHNNVAEHLMIAKVNLESLGDYDLAMEHASNALSLCHDNWQSSRCTLVYALAFSQKLQTVSSFDTRKVLMVEAIKHFEKAIHLDPHDELAHLYTALQYALCRDLEKAIEHCQRSLEINDEQPSAIMLMALLFTARRDFKSALTLVLNALIDYPNHYGLLVLRLKLEAKYGRLDEVLHTSKNLFSFWRRLPITYNHIITEEENDGQNGTMEKAESAIALKAGSVVQLSSKDALAPVTPMFTAPLGIAAASHVSLTNSNLDIAENGSVLASTAANLSEYGGAASTVSGSLGIMSSGSNVGSIASAFRIQANIWVELAEFFIELDRTTEVQACVEEADMITVDPLHFKQWYELGCILAGQKRYDEAQECFETAGELESSTPIMPFTVIPKLLKNNFA</sequence>
<protein>
    <submittedName>
        <fullName evidence="2">Tetratricopeptide repeat protein 7 N-terminal domain-containing protein</fullName>
    </submittedName>
</protein>